<dbReference type="InterPro" id="IPR029058">
    <property type="entry name" value="AB_hydrolase_fold"/>
</dbReference>
<name>A0A8H3EYB7_9LECA</name>
<evidence type="ECO:0000313" key="2">
    <source>
        <dbReference type="Proteomes" id="UP000664169"/>
    </source>
</evidence>
<dbReference type="EMBL" id="CAJPDQ010000008">
    <property type="protein sequence ID" value="CAF9913860.1"/>
    <property type="molecule type" value="Genomic_DNA"/>
</dbReference>
<evidence type="ECO:0000313" key="1">
    <source>
        <dbReference type="EMBL" id="CAF9913860.1"/>
    </source>
</evidence>
<reference evidence="1" key="1">
    <citation type="submission" date="2021-03" db="EMBL/GenBank/DDBJ databases">
        <authorList>
            <person name="Tagirdzhanova G."/>
        </authorList>
    </citation>
    <scope>NUCLEOTIDE SEQUENCE</scope>
</reference>
<sequence length="359" mass="39282">MATSNPLAELTLDTPEASRQVHVIGGIEVDVYGKAELHPNVRNVACLWLLNPRLGSRQDMKPIADAVVAHWKEQNNSNIGIIVAAFDQRNHGSRLINSLANQSWRDGNSRHAQDMFSTYRAFLINSQPAPTDIGIEGTATDTSQLITYLPGYVFPKAKHKIVDHMVLGISLGGHSVWHLLLHEPRITTGIVIIGCPDYVSLMTDRARLSKLATWTQSSPPGSSFLGSESFPYALVQAVGRYDPTGYLFGAGKQASDSPKVAGHKEQLIALLDKTLRDKRILNLAGGSDKLVPYAKAEPFMKWLKEAISPNGWYRNGGIVAKDVVYKGVGHEMTSEMLQESLSFLAMALNEPSKSLSAKI</sequence>
<keyword evidence="2" id="KW-1185">Reference proteome</keyword>
<dbReference type="Gene3D" id="3.40.50.1820">
    <property type="entry name" value="alpha/beta hydrolase"/>
    <property type="match status" value="1"/>
</dbReference>
<dbReference type="Proteomes" id="UP000664169">
    <property type="component" value="Unassembled WGS sequence"/>
</dbReference>
<organism evidence="1 2">
    <name type="scientific">Gomphillus americanus</name>
    <dbReference type="NCBI Taxonomy" id="1940652"/>
    <lineage>
        <taxon>Eukaryota</taxon>
        <taxon>Fungi</taxon>
        <taxon>Dikarya</taxon>
        <taxon>Ascomycota</taxon>
        <taxon>Pezizomycotina</taxon>
        <taxon>Lecanoromycetes</taxon>
        <taxon>OSLEUM clade</taxon>
        <taxon>Ostropomycetidae</taxon>
        <taxon>Ostropales</taxon>
        <taxon>Graphidaceae</taxon>
        <taxon>Gomphilloideae</taxon>
        <taxon>Gomphillus</taxon>
    </lineage>
</organism>
<accession>A0A8H3EYB7</accession>
<dbReference type="OrthoDB" id="2152248at2759"/>
<dbReference type="PANTHER" id="PTHR47381">
    <property type="entry name" value="ALPHA/BETA-HYDROLASES SUPERFAMILY PROTEIN"/>
    <property type="match status" value="1"/>
</dbReference>
<dbReference type="PANTHER" id="PTHR47381:SF3">
    <property type="entry name" value="ALPHA_BETA-HYDROLASES SUPERFAMILY PROTEIN"/>
    <property type="match status" value="1"/>
</dbReference>
<dbReference type="SUPFAM" id="SSF53474">
    <property type="entry name" value="alpha/beta-Hydrolases"/>
    <property type="match status" value="1"/>
</dbReference>
<proteinExistence type="predicted"/>
<protein>
    <submittedName>
        <fullName evidence="1">Uncharacterized protein</fullName>
    </submittedName>
</protein>
<dbReference type="AlphaFoldDB" id="A0A8H3EYB7"/>
<comment type="caution">
    <text evidence="1">The sequence shown here is derived from an EMBL/GenBank/DDBJ whole genome shotgun (WGS) entry which is preliminary data.</text>
</comment>
<gene>
    <name evidence="1" type="ORF">GOMPHAMPRED_008045</name>
</gene>